<comment type="caution">
    <text evidence="2">The sequence shown here is derived from an EMBL/GenBank/DDBJ whole genome shotgun (WGS) entry which is preliminary data.</text>
</comment>
<reference evidence="2 3" key="1">
    <citation type="submission" date="2009-01" db="EMBL/GenBank/DDBJ databases">
        <authorList>
            <person name="Fulton L."/>
            <person name="Clifton S."/>
            <person name="Chinwalla A.T."/>
            <person name="Mitreva M."/>
            <person name="Sodergren E."/>
            <person name="Weinstock G."/>
            <person name="Clifton S."/>
            <person name="Dooling D.J."/>
            <person name="Fulton B."/>
            <person name="Minx P."/>
            <person name="Pepin K.H."/>
            <person name="Johnson M."/>
            <person name="Bhonagiri V."/>
            <person name="Nash W.E."/>
            <person name="Mardis E.R."/>
            <person name="Wilson R.K."/>
        </authorList>
    </citation>
    <scope>NUCLEOTIDE SEQUENCE [LARGE SCALE GENOMIC DNA]</scope>
    <source>
        <strain evidence="2 3">ATCC 33806</strain>
    </source>
</reference>
<evidence type="ECO:0000313" key="3">
    <source>
        <dbReference type="Proteomes" id="UP000006247"/>
    </source>
</evidence>
<organism evidence="2 3">
    <name type="scientific">Corynebacterium matruchotii ATCC 33806</name>
    <dbReference type="NCBI Taxonomy" id="566549"/>
    <lineage>
        <taxon>Bacteria</taxon>
        <taxon>Bacillati</taxon>
        <taxon>Actinomycetota</taxon>
        <taxon>Actinomycetes</taxon>
        <taxon>Mycobacteriales</taxon>
        <taxon>Corynebacteriaceae</taxon>
        <taxon>Corynebacterium</taxon>
    </lineage>
</organism>
<name>C0E1T9_9CORY</name>
<sequence length="53" mass="5635">METARAGVDKQAIAKPIAAKPSKRPATNPTQTGFAATKPATPLYGAHRHPKHF</sequence>
<dbReference type="Proteomes" id="UP000006247">
    <property type="component" value="Unassembled WGS sequence"/>
</dbReference>
<accession>C0E1T9</accession>
<dbReference type="EMBL" id="ACEB01000014">
    <property type="protein sequence ID" value="EEG27513.1"/>
    <property type="molecule type" value="Genomic_DNA"/>
</dbReference>
<proteinExistence type="predicted"/>
<dbReference type="AlphaFoldDB" id="C0E1T9"/>
<evidence type="ECO:0000256" key="1">
    <source>
        <dbReference type="SAM" id="MobiDB-lite"/>
    </source>
</evidence>
<dbReference type="HOGENOM" id="CLU_3060609_0_0_11"/>
<evidence type="ECO:0000313" key="2">
    <source>
        <dbReference type="EMBL" id="EEG27513.1"/>
    </source>
</evidence>
<feature type="compositionally biased region" description="Low complexity" evidence="1">
    <location>
        <begin position="13"/>
        <end position="26"/>
    </location>
</feature>
<feature type="region of interest" description="Disordered" evidence="1">
    <location>
        <begin position="1"/>
        <end position="53"/>
    </location>
</feature>
<protein>
    <submittedName>
        <fullName evidence="2">Uncharacterized protein</fullName>
    </submittedName>
</protein>
<gene>
    <name evidence="2" type="ORF">CORMATOL_00943</name>
</gene>